<dbReference type="Proteomes" id="UP000181884">
    <property type="component" value="Unassembled WGS sequence"/>
</dbReference>
<dbReference type="PANTHER" id="PTHR42812:SF12">
    <property type="entry name" value="BETA-XYLOSIDASE-RELATED"/>
    <property type="match status" value="1"/>
</dbReference>
<dbReference type="GO" id="GO:0004553">
    <property type="term" value="F:hydrolase activity, hydrolyzing O-glycosyl compounds"/>
    <property type="evidence" value="ECO:0007669"/>
    <property type="project" value="InterPro"/>
</dbReference>
<evidence type="ECO:0000256" key="1">
    <source>
        <dbReference type="ARBA" id="ARBA00009865"/>
    </source>
</evidence>
<keyword evidence="2 6" id="KW-0378">Hydrolase</keyword>
<accession>A0A1L8RKQ3</accession>
<keyword evidence="3 6" id="KW-0326">Glycosidase</keyword>
<sequence>MKYENPILTGFYPDPSICLVKEDYYLVTSSFEYFPGIPIFHSKDLVNWQQVGHAITRKEQLQLSQKIPNAFGLYAPTIRYIAGRFYIICTNVSPDMPKSGNFLIWAEDPTGPWSDPIWLDLPGIDPSLFLDDDGKVYYCGASEGIFACEIDLTNGHCSSPKKIWNGTGAADPEGPHLYKKDNFYYLLIAEGGTGYGHMVTMARSKSIYGPYQSCPSNPVLTNRSLPNSIQAVGHADLFQDILGNWWAVCLGIRPLPFFPRKHLLGRETNLVPVEWYGDWPKFGNEGSLEQVVETSAIQSEQSLETVHYDDFQTTIGMEWNSLYEYDKKNVHPSSNGLVLQGQAADLNQEANVSWLGRRQQHFDFSATAKFKFPDLIDKEEFGLSIYLNRQAHYDIFVCKRDGNLLVGTRQQVGPFSNVKMEEYSGESVYLRIVGSTDSYQLYAGMDKNRLTKLSAGETKYLTTEVSGVFTGPYIALYATGNGQDMKAPVYCEWFEYQQRNVQEENHVS</sequence>
<dbReference type="RefSeq" id="WP_067392703.1">
    <property type="nucleotide sequence ID" value="NZ_JXKH01000001.1"/>
</dbReference>
<dbReference type="Gene3D" id="2.60.120.200">
    <property type="match status" value="1"/>
</dbReference>
<dbReference type="InterPro" id="IPR041542">
    <property type="entry name" value="GH43_C2"/>
</dbReference>
<dbReference type="Pfam" id="PF04616">
    <property type="entry name" value="Glyco_hydro_43"/>
    <property type="match status" value="1"/>
</dbReference>
<gene>
    <name evidence="8" type="ORF">RU97_GL000551</name>
</gene>
<evidence type="ECO:0000256" key="2">
    <source>
        <dbReference type="ARBA" id="ARBA00022801"/>
    </source>
</evidence>
<feature type="active site" description="Proton acceptor" evidence="4">
    <location>
        <position position="14"/>
    </location>
</feature>
<dbReference type="SUPFAM" id="SSF75005">
    <property type="entry name" value="Arabinanase/levansucrase/invertase"/>
    <property type="match status" value="1"/>
</dbReference>
<comment type="similarity">
    <text evidence="1 6">Belongs to the glycosyl hydrolase 43 family.</text>
</comment>
<evidence type="ECO:0000313" key="8">
    <source>
        <dbReference type="EMBL" id="OJG20318.1"/>
    </source>
</evidence>
<proteinExistence type="inferred from homology"/>
<protein>
    <recommendedName>
        <fullName evidence="7">Beta-xylosidase C-terminal Concanavalin A-like domain-containing protein</fullName>
    </recommendedName>
</protein>
<evidence type="ECO:0000256" key="4">
    <source>
        <dbReference type="PIRSR" id="PIRSR606710-1"/>
    </source>
</evidence>
<dbReference type="Pfam" id="PF17851">
    <property type="entry name" value="GH43_C2"/>
    <property type="match status" value="1"/>
</dbReference>
<dbReference type="InterPro" id="IPR051795">
    <property type="entry name" value="Glycosyl_Hydrlase_43"/>
</dbReference>
<comment type="caution">
    <text evidence="8">The sequence shown here is derived from an EMBL/GenBank/DDBJ whole genome shotgun (WGS) entry which is preliminary data.</text>
</comment>
<dbReference type="InterPro" id="IPR006710">
    <property type="entry name" value="Glyco_hydro_43"/>
</dbReference>
<dbReference type="SUPFAM" id="SSF49899">
    <property type="entry name" value="Concanavalin A-like lectins/glucanases"/>
    <property type="match status" value="1"/>
</dbReference>
<dbReference type="InterPro" id="IPR013320">
    <property type="entry name" value="ConA-like_dom_sf"/>
</dbReference>
<dbReference type="Gene3D" id="2.115.10.20">
    <property type="entry name" value="Glycosyl hydrolase domain, family 43"/>
    <property type="match status" value="1"/>
</dbReference>
<evidence type="ECO:0000256" key="6">
    <source>
        <dbReference type="RuleBase" id="RU361187"/>
    </source>
</evidence>
<dbReference type="AlphaFoldDB" id="A0A1L8RKQ3"/>
<dbReference type="GO" id="GO:0005975">
    <property type="term" value="P:carbohydrate metabolic process"/>
    <property type="evidence" value="ECO:0007669"/>
    <property type="project" value="InterPro"/>
</dbReference>
<evidence type="ECO:0000259" key="7">
    <source>
        <dbReference type="Pfam" id="PF17851"/>
    </source>
</evidence>
<evidence type="ECO:0000256" key="5">
    <source>
        <dbReference type="PIRSR" id="PIRSR606710-2"/>
    </source>
</evidence>
<reference evidence="8 9" key="1">
    <citation type="submission" date="2014-12" db="EMBL/GenBank/DDBJ databases">
        <title>Draft genome sequences of 29 type strains of Enterococci.</title>
        <authorList>
            <person name="Zhong Z."/>
            <person name="Sun Z."/>
            <person name="Liu W."/>
            <person name="Zhang W."/>
            <person name="Zhang H."/>
        </authorList>
    </citation>
    <scope>NUCLEOTIDE SEQUENCE [LARGE SCALE GENOMIC DNA]</scope>
    <source>
        <strain evidence="8 9">DSM 17029</strain>
    </source>
</reference>
<evidence type="ECO:0000256" key="3">
    <source>
        <dbReference type="ARBA" id="ARBA00023295"/>
    </source>
</evidence>
<dbReference type="CDD" id="cd18617">
    <property type="entry name" value="GH43_XynB-like"/>
    <property type="match status" value="1"/>
</dbReference>
<dbReference type="EMBL" id="JXKH01000001">
    <property type="protein sequence ID" value="OJG20318.1"/>
    <property type="molecule type" value="Genomic_DNA"/>
</dbReference>
<dbReference type="STRING" id="214095.RU97_GL000551"/>
<feature type="domain" description="Beta-xylosidase C-terminal Concanavalin A-like" evidence="7">
    <location>
        <begin position="309"/>
        <end position="497"/>
    </location>
</feature>
<feature type="active site" description="Proton donor" evidence="4">
    <location>
        <position position="173"/>
    </location>
</feature>
<keyword evidence="9" id="KW-1185">Reference proteome</keyword>
<dbReference type="PANTHER" id="PTHR42812">
    <property type="entry name" value="BETA-XYLOSIDASE"/>
    <property type="match status" value="1"/>
</dbReference>
<organism evidence="8 9">
    <name type="scientific">Enterococcus canis</name>
    <dbReference type="NCBI Taxonomy" id="214095"/>
    <lineage>
        <taxon>Bacteria</taxon>
        <taxon>Bacillati</taxon>
        <taxon>Bacillota</taxon>
        <taxon>Bacilli</taxon>
        <taxon>Lactobacillales</taxon>
        <taxon>Enterococcaceae</taxon>
        <taxon>Enterococcus</taxon>
    </lineage>
</organism>
<name>A0A1L8RKQ3_9ENTE</name>
<evidence type="ECO:0000313" key="9">
    <source>
        <dbReference type="Proteomes" id="UP000181884"/>
    </source>
</evidence>
<feature type="site" description="Important for catalytic activity, responsible for pKa modulation of the active site Glu and correct orientation of both the proton donor and substrate" evidence="5">
    <location>
        <position position="125"/>
    </location>
</feature>
<dbReference type="InterPro" id="IPR023296">
    <property type="entry name" value="Glyco_hydro_beta-prop_sf"/>
</dbReference>